<evidence type="ECO:0000256" key="1">
    <source>
        <dbReference type="SAM" id="MobiDB-lite"/>
    </source>
</evidence>
<protein>
    <submittedName>
        <fullName evidence="2">Uncharacterized protein</fullName>
    </submittedName>
</protein>
<reference evidence="3" key="1">
    <citation type="submission" date="2016-03" db="EMBL/GenBank/DDBJ databases">
        <authorList>
            <person name="Ploux O."/>
        </authorList>
    </citation>
    <scope>NUCLEOTIDE SEQUENCE [LARGE SCALE GENOMIC DNA]</scope>
    <source>
        <strain evidence="3">UK7</strain>
    </source>
</reference>
<proteinExistence type="predicted"/>
<evidence type="ECO:0000313" key="2">
    <source>
        <dbReference type="EMBL" id="CZS89717.1"/>
    </source>
</evidence>
<dbReference type="AlphaFoldDB" id="A0A1E1JUZ3"/>
<accession>A0A1E1JUZ3</accession>
<gene>
    <name evidence="2" type="ORF">RCO7_14159</name>
</gene>
<organism evidence="2 3">
    <name type="scientific">Rhynchosporium graminicola</name>
    <dbReference type="NCBI Taxonomy" id="2792576"/>
    <lineage>
        <taxon>Eukaryota</taxon>
        <taxon>Fungi</taxon>
        <taxon>Dikarya</taxon>
        <taxon>Ascomycota</taxon>
        <taxon>Pezizomycotina</taxon>
        <taxon>Leotiomycetes</taxon>
        <taxon>Helotiales</taxon>
        <taxon>Ploettnerulaceae</taxon>
        <taxon>Rhynchosporium</taxon>
    </lineage>
</organism>
<feature type="compositionally biased region" description="Polar residues" evidence="1">
    <location>
        <begin position="1"/>
        <end position="12"/>
    </location>
</feature>
<dbReference type="EMBL" id="FJUW01000003">
    <property type="protein sequence ID" value="CZS89717.1"/>
    <property type="molecule type" value="Genomic_DNA"/>
</dbReference>
<evidence type="ECO:0000313" key="3">
    <source>
        <dbReference type="Proteomes" id="UP000178129"/>
    </source>
</evidence>
<name>A0A1E1JUZ3_9HELO</name>
<dbReference type="InParanoid" id="A0A1E1JUZ3"/>
<feature type="region of interest" description="Disordered" evidence="1">
    <location>
        <begin position="1"/>
        <end position="72"/>
    </location>
</feature>
<dbReference type="Proteomes" id="UP000178129">
    <property type="component" value="Unassembled WGS sequence"/>
</dbReference>
<keyword evidence="3" id="KW-1185">Reference proteome</keyword>
<sequence length="139" mass="15867">MVHASFTSPPSERQQRNRQRRTDNAVETSNAGAERAEPGTVPRFPQPGLGSSLPALSAKRNRTGGLHIPLPKLPPFVEKTTPQVKWTDEPFSSFISLPQICKPEKFRHQVYWHDRNLINWVYWFCCAKCEQTGVAVRRL</sequence>
<comment type="caution">
    <text evidence="2">The sequence shown here is derived from an EMBL/GenBank/DDBJ whole genome shotgun (WGS) entry which is preliminary data.</text>
</comment>